<keyword evidence="2" id="KW-1185">Reference proteome</keyword>
<dbReference type="Proteomes" id="UP000266677">
    <property type="component" value="Unassembled WGS sequence"/>
</dbReference>
<dbReference type="GO" id="GO:0016773">
    <property type="term" value="F:phosphotransferase activity, alcohol group as acceptor"/>
    <property type="evidence" value="ECO:0007669"/>
    <property type="project" value="InterPro"/>
</dbReference>
<dbReference type="OrthoDB" id="3638028at2"/>
<protein>
    <submittedName>
        <fullName evidence="1">Hydroxyurea phosphotransferase</fullName>
    </submittedName>
</protein>
<organism evidence="1 2">
    <name type="scientific">Nocardia panacis</name>
    <dbReference type="NCBI Taxonomy" id="2340916"/>
    <lineage>
        <taxon>Bacteria</taxon>
        <taxon>Bacillati</taxon>
        <taxon>Actinomycetota</taxon>
        <taxon>Actinomycetes</taxon>
        <taxon>Mycobacteriales</taxon>
        <taxon>Nocardiaceae</taxon>
        <taxon>Nocardia</taxon>
    </lineage>
</organism>
<dbReference type="InterPro" id="IPR011009">
    <property type="entry name" value="Kinase-like_dom_sf"/>
</dbReference>
<keyword evidence="1" id="KW-0808">Transferase</keyword>
<sequence>MPAGLIESQYTYAGSVGRAFIAALPALVDELLRRWELRVDGPSMHGMAALVLPVVRPDGRPAAIKFQILDEETEGEPEALRLWAGHGAARLLDYDDRTGTLLLERLDPRRMLSTICDQGGAQTRQAVLVIAELLARLTAVPAPTGMRRLGDIAARMLTDLPAALAAIDDPDERALLDHCGGAVGEVIAEPGARLLHWDLHFENVVAGDREPWLAIDPKPLAGDPGFDLLPAIDNRFDPDDVLWRFDAMTEILQLDRQRAKAWTLGRVLQNSLWEIQDGRPLVPHHLEVARQLKAR</sequence>
<dbReference type="AlphaFoldDB" id="A0A3A4K1Y3"/>
<comment type="caution">
    <text evidence="1">The sequence shown here is derived from an EMBL/GenBank/DDBJ whole genome shotgun (WGS) entry which is preliminary data.</text>
</comment>
<dbReference type="SUPFAM" id="SSF56112">
    <property type="entry name" value="Protein kinase-like (PK-like)"/>
    <property type="match status" value="1"/>
</dbReference>
<dbReference type="InterPro" id="IPR006748">
    <property type="entry name" value="NH2Glyco/OHUrea_AB-resist_kin"/>
</dbReference>
<dbReference type="EMBL" id="QZFU01000013">
    <property type="protein sequence ID" value="RJO78458.1"/>
    <property type="molecule type" value="Genomic_DNA"/>
</dbReference>
<dbReference type="Pfam" id="PF04655">
    <property type="entry name" value="APH_6_hur"/>
    <property type="match status" value="1"/>
</dbReference>
<evidence type="ECO:0000313" key="1">
    <source>
        <dbReference type="EMBL" id="RJO78458.1"/>
    </source>
</evidence>
<evidence type="ECO:0000313" key="2">
    <source>
        <dbReference type="Proteomes" id="UP000266677"/>
    </source>
</evidence>
<accession>A0A3A4K1Y3</accession>
<proteinExistence type="predicted"/>
<dbReference type="GO" id="GO:0019748">
    <property type="term" value="P:secondary metabolic process"/>
    <property type="evidence" value="ECO:0007669"/>
    <property type="project" value="InterPro"/>
</dbReference>
<reference evidence="1 2" key="1">
    <citation type="submission" date="2018-09" db="EMBL/GenBank/DDBJ databases">
        <title>YIM PH21274 draft genome.</title>
        <authorList>
            <person name="Miao C."/>
        </authorList>
    </citation>
    <scope>NUCLEOTIDE SEQUENCE [LARGE SCALE GENOMIC DNA]</scope>
    <source>
        <strain evidence="1 2">YIM PH 21724</strain>
    </source>
</reference>
<gene>
    <name evidence="1" type="ORF">D5S18_04970</name>
</gene>
<name>A0A3A4K1Y3_9NOCA</name>